<dbReference type="Proteomes" id="UP001600888">
    <property type="component" value="Unassembled WGS sequence"/>
</dbReference>
<proteinExistence type="inferred from homology"/>
<comment type="similarity">
    <text evidence="1">Belongs to the Gfo/Idh/MocA family.</text>
</comment>
<dbReference type="InterPro" id="IPR036291">
    <property type="entry name" value="NAD(P)-bd_dom_sf"/>
</dbReference>
<comment type="catalytic activity">
    <reaction evidence="5">
        <text>D-xylose + NADP(+) = D-xylono-1,5-lactone + NADPH + H(+)</text>
        <dbReference type="Rhea" id="RHEA:22000"/>
        <dbReference type="ChEBI" id="CHEBI:15378"/>
        <dbReference type="ChEBI" id="CHEBI:15867"/>
        <dbReference type="ChEBI" id="CHEBI:53455"/>
        <dbReference type="ChEBI" id="CHEBI:57783"/>
        <dbReference type="ChEBI" id="CHEBI:58349"/>
        <dbReference type="EC" id="1.1.1.179"/>
    </reaction>
</comment>
<evidence type="ECO:0000256" key="3">
    <source>
        <dbReference type="ARBA" id="ARBA00038984"/>
    </source>
</evidence>
<evidence type="ECO:0000256" key="4">
    <source>
        <dbReference type="ARBA" id="ARBA00042988"/>
    </source>
</evidence>
<name>A0ABR4DWQ2_9PEZI</name>
<dbReference type="EMBL" id="JBAWTH010000149">
    <property type="protein sequence ID" value="KAL2274786.1"/>
    <property type="molecule type" value="Genomic_DNA"/>
</dbReference>
<protein>
    <recommendedName>
        <fullName evidence="3">D-xylose 1-dehydrogenase (NADP(+), D-xylono-1,5-lactone-forming)</fullName>
        <ecNumber evidence="3">1.1.1.179</ecNumber>
    </recommendedName>
    <alternativeName>
        <fullName evidence="4">D-xylose-NADP dehydrogenase</fullName>
    </alternativeName>
</protein>
<sequence>MEDLVIIRWGNFAVGGIASAFAKDLSVDPRTRGVEDIKHEVVAVASSTSQTNALALLQRCGAPSHAKAYGTYAKLLANPDVDIVYIATSHSHRYRNAMQYLNAGKNVLCEKSFTVSSAQARVLFEEARAKDLLLMEGLWTRYFPLSDYVVAIH</sequence>
<dbReference type="InterPro" id="IPR000683">
    <property type="entry name" value="Gfo/Idh/MocA-like_OxRdtase_N"/>
</dbReference>
<gene>
    <name evidence="7" type="ORF">FJTKL_02763</name>
</gene>
<dbReference type="PANTHER" id="PTHR22604:SF115">
    <property type="entry name" value="DIHYDRODIOL DEHYDROGENASE, PUTATIVE (AFU_ORTHOLOGUE AFUA_1G07520)-RELATED"/>
    <property type="match status" value="1"/>
</dbReference>
<keyword evidence="8" id="KW-1185">Reference proteome</keyword>
<evidence type="ECO:0000259" key="6">
    <source>
        <dbReference type="Pfam" id="PF01408"/>
    </source>
</evidence>
<dbReference type="PANTHER" id="PTHR22604">
    <property type="entry name" value="OXIDOREDUCTASES"/>
    <property type="match status" value="1"/>
</dbReference>
<evidence type="ECO:0000256" key="5">
    <source>
        <dbReference type="ARBA" id="ARBA00049233"/>
    </source>
</evidence>
<reference evidence="7 8" key="1">
    <citation type="submission" date="2024-03" db="EMBL/GenBank/DDBJ databases">
        <title>A high-quality draft genome sequence of Diaporthe vaccinii, a causative agent of upright dieback and viscid rot disease in cranberry plants.</title>
        <authorList>
            <person name="Sarrasin M."/>
            <person name="Lang B.F."/>
            <person name="Burger G."/>
        </authorList>
    </citation>
    <scope>NUCLEOTIDE SEQUENCE [LARGE SCALE GENOMIC DNA]</scope>
    <source>
        <strain evidence="7 8">IS7</strain>
    </source>
</reference>
<dbReference type="InterPro" id="IPR050984">
    <property type="entry name" value="Gfo/Idh/MocA_domain"/>
</dbReference>
<accession>A0ABR4DWQ2</accession>
<keyword evidence="2" id="KW-0560">Oxidoreductase</keyword>
<evidence type="ECO:0000313" key="7">
    <source>
        <dbReference type="EMBL" id="KAL2274786.1"/>
    </source>
</evidence>
<dbReference type="Pfam" id="PF01408">
    <property type="entry name" value="GFO_IDH_MocA"/>
    <property type="match status" value="1"/>
</dbReference>
<feature type="domain" description="Gfo/Idh/MocA-like oxidoreductase N-terminal" evidence="6">
    <location>
        <begin position="15"/>
        <end position="137"/>
    </location>
</feature>
<evidence type="ECO:0000256" key="2">
    <source>
        <dbReference type="ARBA" id="ARBA00023002"/>
    </source>
</evidence>
<comment type="caution">
    <text evidence="7">The sequence shown here is derived from an EMBL/GenBank/DDBJ whole genome shotgun (WGS) entry which is preliminary data.</text>
</comment>
<dbReference type="SUPFAM" id="SSF51735">
    <property type="entry name" value="NAD(P)-binding Rossmann-fold domains"/>
    <property type="match status" value="1"/>
</dbReference>
<dbReference type="Gene3D" id="3.40.50.720">
    <property type="entry name" value="NAD(P)-binding Rossmann-like Domain"/>
    <property type="match status" value="1"/>
</dbReference>
<evidence type="ECO:0000313" key="8">
    <source>
        <dbReference type="Proteomes" id="UP001600888"/>
    </source>
</evidence>
<organism evidence="7 8">
    <name type="scientific">Diaporthe vaccinii</name>
    <dbReference type="NCBI Taxonomy" id="105482"/>
    <lineage>
        <taxon>Eukaryota</taxon>
        <taxon>Fungi</taxon>
        <taxon>Dikarya</taxon>
        <taxon>Ascomycota</taxon>
        <taxon>Pezizomycotina</taxon>
        <taxon>Sordariomycetes</taxon>
        <taxon>Sordariomycetidae</taxon>
        <taxon>Diaporthales</taxon>
        <taxon>Diaporthaceae</taxon>
        <taxon>Diaporthe</taxon>
        <taxon>Diaporthe eres species complex</taxon>
    </lineage>
</organism>
<dbReference type="EC" id="1.1.1.179" evidence="3"/>
<evidence type="ECO:0000256" key="1">
    <source>
        <dbReference type="ARBA" id="ARBA00010928"/>
    </source>
</evidence>